<evidence type="ECO:0000313" key="1">
    <source>
        <dbReference type="EMBL" id="MBQ0855439.1"/>
    </source>
</evidence>
<proteinExistence type="predicted"/>
<keyword evidence="2" id="KW-1185">Reference proteome</keyword>
<dbReference type="RefSeq" id="WP_210893794.1">
    <property type="nucleotide sequence ID" value="NZ_JAGPYQ010000002.1"/>
</dbReference>
<sequence>MSALNPVRAAIPTPRMTLASLAADGGRDMHLVAASADECSITPIVDSGEAVWVTLVNNEAQSAHDALTLSLIF</sequence>
<accession>A0A940Y170</accession>
<gene>
    <name evidence="1" type="ORF">J8N05_45555</name>
</gene>
<reference evidence="1 2" key="1">
    <citation type="submission" date="2021-04" db="EMBL/GenBank/DDBJ databases">
        <authorList>
            <person name="Tang X."/>
            <person name="Zhou X."/>
            <person name="Chen X."/>
            <person name="Cernava T."/>
            <person name="Zhang C."/>
        </authorList>
    </citation>
    <scope>NUCLEOTIDE SEQUENCE [LARGE SCALE GENOMIC DNA]</scope>
    <source>
        <strain evidence="1 2">BH-SS-21</strain>
    </source>
</reference>
<comment type="caution">
    <text evidence="1">The sequence shown here is derived from an EMBL/GenBank/DDBJ whole genome shotgun (WGS) entry which is preliminary data.</text>
</comment>
<evidence type="ECO:0000313" key="2">
    <source>
        <dbReference type="Proteomes" id="UP000677413"/>
    </source>
</evidence>
<dbReference type="Proteomes" id="UP000677413">
    <property type="component" value="Unassembled WGS sequence"/>
</dbReference>
<dbReference type="AlphaFoldDB" id="A0A940Y170"/>
<organism evidence="1 2">
    <name type="scientific">Streptomyces liliiviolaceus</name>
    <dbReference type="NCBI Taxonomy" id="2823109"/>
    <lineage>
        <taxon>Bacteria</taxon>
        <taxon>Bacillati</taxon>
        <taxon>Actinomycetota</taxon>
        <taxon>Actinomycetes</taxon>
        <taxon>Kitasatosporales</taxon>
        <taxon>Streptomycetaceae</taxon>
        <taxon>Streptomyces</taxon>
    </lineage>
</organism>
<protein>
    <submittedName>
        <fullName evidence="1">Uncharacterized protein</fullName>
    </submittedName>
</protein>
<dbReference type="EMBL" id="JAGPYQ010000002">
    <property type="protein sequence ID" value="MBQ0855439.1"/>
    <property type="molecule type" value="Genomic_DNA"/>
</dbReference>
<name>A0A940Y170_9ACTN</name>